<dbReference type="OrthoDB" id="262743at2"/>
<organism evidence="1 2">
    <name type="scientific">Franconibacter pulveris</name>
    <dbReference type="NCBI Taxonomy" id="435910"/>
    <lineage>
        <taxon>Bacteria</taxon>
        <taxon>Pseudomonadati</taxon>
        <taxon>Pseudomonadota</taxon>
        <taxon>Gammaproteobacteria</taxon>
        <taxon>Enterobacterales</taxon>
        <taxon>Enterobacteriaceae</taxon>
        <taxon>Franconibacter</taxon>
    </lineage>
</organism>
<evidence type="ECO:0000313" key="2">
    <source>
        <dbReference type="Proteomes" id="UP000037315"/>
    </source>
</evidence>
<accession>A0A0J8VLG4</accession>
<sequence length="178" mass="19740">MNIACLGWGSLIWKPGPLPVAGAWRQDGPLLPVEFSRMSDGGELATAICLNAPRVQVFWAQLALNSQEEAILALREREAIPPERKDGTGLLLIHHEGAGELASWARERNIDALIWTALPPRVGHNEGQIPTAEQAVAYLDSLQGEVREHARAYVEQVPAQLETPYRRVIRERLGWDKA</sequence>
<comment type="caution">
    <text evidence="1">The sequence shown here is derived from an EMBL/GenBank/DDBJ whole genome shotgun (WGS) entry which is preliminary data.</text>
</comment>
<dbReference type="PATRIC" id="fig|1656095.3.peg.752"/>
<dbReference type="Proteomes" id="UP000037315">
    <property type="component" value="Unassembled WGS sequence"/>
</dbReference>
<name>A0A0J8VLG4_9ENTR</name>
<proteinExistence type="predicted"/>
<protein>
    <submittedName>
        <fullName evidence="1">Uncharacterized protein</fullName>
    </submittedName>
</protein>
<dbReference type="RefSeq" id="WP_024559590.1">
    <property type="nucleotide sequence ID" value="NZ_LFEJ01000018.1"/>
</dbReference>
<dbReference type="AlphaFoldDB" id="A0A0J8VLG4"/>
<evidence type="ECO:0000313" key="1">
    <source>
        <dbReference type="EMBL" id="KMV33877.1"/>
    </source>
</evidence>
<reference evidence="1 2" key="1">
    <citation type="submission" date="2015-06" db="EMBL/GenBank/DDBJ databases">
        <title>Genome sequencing of Cronobacter sp. strain DJ34 isolated from petroleum contaminated sludge of Duliajan Oil Fields, Assam, India.</title>
        <authorList>
            <person name="Pal S."/>
            <person name="Banerjee T.D."/>
            <person name="Roy A."/>
            <person name="Sar P."/>
            <person name="Kazy S.K."/>
        </authorList>
    </citation>
    <scope>NUCLEOTIDE SEQUENCE [LARGE SCALE GENOMIC DNA]</scope>
    <source>
        <strain evidence="1 2">DJ34</strain>
    </source>
</reference>
<dbReference type="EMBL" id="LFEJ01000018">
    <property type="protein sequence ID" value="KMV33877.1"/>
    <property type="molecule type" value="Genomic_DNA"/>
</dbReference>
<dbReference type="STRING" id="1121863.GCA_000621185_02994"/>
<keyword evidence="2" id="KW-1185">Reference proteome</keyword>
<gene>
    <name evidence="1" type="ORF">ACH50_14285</name>
</gene>